<proteinExistence type="predicted"/>
<dbReference type="Proteomes" id="UP000886998">
    <property type="component" value="Unassembled WGS sequence"/>
</dbReference>
<protein>
    <submittedName>
        <fullName evidence="1">Uncharacterized protein</fullName>
    </submittedName>
</protein>
<sequence>MLSIVLISRNCGLIKVLNLDSTSHFHRNDPFIQTRANNERTSQLYSRGACNGHPVPRFLPNPDPSLWFSPSIVQAGLYPKRMSLERPNLRLDN</sequence>
<name>A0A8X6XE96_9ARAC</name>
<organism evidence="1 2">
    <name type="scientific">Trichonephila inaurata madagascariensis</name>
    <dbReference type="NCBI Taxonomy" id="2747483"/>
    <lineage>
        <taxon>Eukaryota</taxon>
        <taxon>Metazoa</taxon>
        <taxon>Ecdysozoa</taxon>
        <taxon>Arthropoda</taxon>
        <taxon>Chelicerata</taxon>
        <taxon>Arachnida</taxon>
        <taxon>Araneae</taxon>
        <taxon>Araneomorphae</taxon>
        <taxon>Entelegynae</taxon>
        <taxon>Araneoidea</taxon>
        <taxon>Nephilidae</taxon>
        <taxon>Trichonephila</taxon>
        <taxon>Trichonephila inaurata</taxon>
    </lineage>
</organism>
<evidence type="ECO:0000313" key="1">
    <source>
        <dbReference type="EMBL" id="GFY51639.1"/>
    </source>
</evidence>
<keyword evidence="2" id="KW-1185">Reference proteome</keyword>
<accession>A0A8X6XE96</accession>
<gene>
    <name evidence="1" type="ORF">TNIN_128291</name>
</gene>
<evidence type="ECO:0000313" key="2">
    <source>
        <dbReference type="Proteomes" id="UP000886998"/>
    </source>
</evidence>
<comment type="caution">
    <text evidence="1">The sequence shown here is derived from an EMBL/GenBank/DDBJ whole genome shotgun (WGS) entry which is preliminary data.</text>
</comment>
<reference evidence="1" key="1">
    <citation type="submission" date="2020-08" db="EMBL/GenBank/DDBJ databases">
        <title>Multicomponent nature underlies the extraordinary mechanical properties of spider dragline silk.</title>
        <authorList>
            <person name="Kono N."/>
            <person name="Nakamura H."/>
            <person name="Mori M."/>
            <person name="Yoshida Y."/>
            <person name="Ohtoshi R."/>
            <person name="Malay A.D."/>
            <person name="Moran D.A.P."/>
            <person name="Tomita M."/>
            <person name="Numata K."/>
            <person name="Arakawa K."/>
        </authorList>
    </citation>
    <scope>NUCLEOTIDE SEQUENCE</scope>
</reference>
<dbReference type="EMBL" id="BMAV01008230">
    <property type="protein sequence ID" value="GFY51639.1"/>
    <property type="molecule type" value="Genomic_DNA"/>
</dbReference>
<dbReference type="AlphaFoldDB" id="A0A8X6XE96"/>
<dbReference type="OrthoDB" id="10392322at2759"/>